<sequence>MSSPTLCPLSLEASLQSHGSDNLPPSPRRRSSDRPSLLPADCHTLSKILRDVSNNPPPATPSPLEPGEQLFLETGHTSSATNDDPQDEEEGYHLVDDEAADTGYEDEDDSMELSEGVEGTTTEDTIEDVMNLPDKRALPACPSDLSRGNSHRQPVPDDIEQLNRLCLSMEKVLEDESVEQEQAECIVEPGVFIPASNVPQDVTIGVEGSDVDGFDADNEHSIAEAPWTAYTKASQDFVSKRPNCYTPALIRASPAGPALPTRCPPTAAPVSSRTNNKSYPLVPNTPTPSLKVADRDHSQLAANQSVPETPFTKTLSFFKQYKGSEDFSSKRRRNTALPQEISEVAGIAVDVKGKTDSSNEEETQNAVPPSSNTDVTPVKSAVVDLEDLMPSKVDGYAIASRTVDRIDKIGQTRAATNSTVGEGPNEGKASSEPVQNDTDTQKQLIIYPQHPAFVNAIGMIPATMFWVAAAPVVKYANIAVDLLIDKLRDTYL</sequence>
<dbReference type="EMBL" id="JAKIXB020000004">
    <property type="protein sequence ID" value="KAL1609150.1"/>
    <property type="molecule type" value="Genomic_DNA"/>
</dbReference>
<proteinExistence type="predicted"/>
<keyword evidence="3" id="KW-1185">Reference proteome</keyword>
<protein>
    <submittedName>
        <fullName evidence="2">Uncharacterized protein</fullName>
    </submittedName>
</protein>
<name>A0ABR3RXK7_9PLEO</name>
<gene>
    <name evidence="2" type="ORF">SLS59_001513</name>
</gene>
<feature type="region of interest" description="Disordered" evidence="1">
    <location>
        <begin position="413"/>
        <end position="437"/>
    </location>
</feature>
<feature type="region of interest" description="Disordered" evidence="1">
    <location>
        <begin position="353"/>
        <end position="376"/>
    </location>
</feature>
<feature type="compositionally biased region" description="Pro residues" evidence="1">
    <location>
        <begin position="55"/>
        <end position="64"/>
    </location>
</feature>
<comment type="caution">
    <text evidence="2">The sequence shown here is derived from an EMBL/GenBank/DDBJ whole genome shotgun (WGS) entry which is preliminary data.</text>
</comment>
<feature type="region of interest" description="Disordered" evidence="1">
    <location>
        <begin position="1"/>
        <end position="123"/>
    </location>
</feature>
<organism evidence="2 3">
    <name type="scientific">Nothophoma quercina</name>
    <dbReference type="NCBI Taxonomy" id="749835"/>
    <lineage>
        <taxon>Eukaryota</taxon>
        <taxon>Fungi</taxon>
        <taxon>Dikarya</taxon>
        <taxon>Ascomycota</taxon>
        <taxon>Pezizomycotina</taxon>
        <taxon>Dothideomycetes</taxon>
        <taxon>Pleosporomycetidae</taxon>
        <taxon>Pleosporales</taxon>
        <taxon>Pleosporineae</taxon>
        <taxon>Didymellaceae</taxon>
        <taxon>Nothophoma</taxon>
    </lineage>
</organism>
<accession>A0ABR3RXK7</accession>
<dbReference type="Proteomes" id="UP001521222">
    <property type="component" value="Unassembled WGS sequence"/>
</dbReference>
<feature type="region of interest" description="Disordered" evidence="1">
    <location>
        <begin position="260"/>
        <end position="283"/>
    </location>
</feature>
<feature type="compositionally biased region" description="Polar residues" evidence="1">
    <location>
        <begin position="364"/>
        <end position="375"/>
    </location>
</feature>
<evidence type="ECO:0000256" key="1">
    <source>
        <dbReference type="SAM" id="MobiDB-lite"/>
    </source>
</evidence>
<evidence type="ECO:0000313" key="2">
    <source>
        <dbReference type="EMBL" id="KAL1609150.1"/>
    </source>
</evidence>
<evidence type="ECO:0000313" key="3">
    <source>
        <dbReference type="Proteomes" id="UP001521222"/>
    </source>
</evidence>
<feature type="compositionally biased region" description="Polar residues" evidence="1">
    <location>
        <begin position="269"/>
        <end position="278"/>
    </location>
</feature>
<feature type="region of interest" description="Disordered" evidence="1">
    <location>
        <begin position="137"/>
        <end position="156"/>
    </location>
</feature>
<reference evidence="2 3" key="1">
    <citation type="submission" date="2024-02" db="EMBL/GenBank/DDBJ databases">
        <title>De novo assembly and annotation of 12 fungi associated with fruit tree decline syndrome in Ontario, Canada.</title>
        <authorList>
            <person name="Sulman M."/>
            <person name="Ellouze W."/>
            <person name="Ilyukhin E."/>
        </authorList>
    </citation>
    <scope>NUCLEOTIDE SEQUENCE [LARGE SCALE GENOMIC DNA]</scope>
    <source>
        <strain evidence="2 3">M97-236</strain>
    </source>
</reference>
<feature type="compositionally biased region" description="Acidic residues" evidence="1">
    <location>
        <begin position="97"/>
        <end position="112"/>
    </location>
</feature>